<sequence>MKIIQDPSVYGFKAETGLFIPIGDFSLFPGLLKSIRIKVQREADKVSRMYEHYKDIHESGCATSRECTLMNKWEEKLQTLEGFINTLAEFQSFLEQKGGKK</sequence>
<dbReference type="Proteomes" id="UP000016648">
    <property type="component" value="Unassembled WGS sequence"/>
</dbReference>
<gene>
    <name evidence="1" type="ORF">HMPREF9135_0435</name>
</gene>
<reference evidence="1 2" key="1">
    <citation type="submission" date="2013-08" db="EMBL/GenBank/DDBJ databases">
        <authorList>
            <person name="Durkin A.S."/>
            <person name="Haft D.R."/>
            <person name="McCorrison J."/>
            <person name="Torralba M."/>
            <person name="Gillis M."/>
            <person name="Haft D.H."/>
            <person name="Methe B."/>
            <person name="Sutton G."/>
            <person name="Nelson K.E."/>
        </authorList>
    </citation>
    <scope>NUCLEOTIDE SEQUENCE [LARGE SCALE GENOMIC DNA]</scope>
    <source>
        <strain evidence="1 2">F0067</strain>
    </source>
</reference>
<proteinExistence type="predicted"/>
<keyword evidence="2" id="KW-1185">Reference proteome</keyword>
<organism evidence="1 2">
    <name type="scientific">Segatella baroniae F0067</name>
    <dbReference type="NCBI Taxonomy" id="1115809"/>
    <lineage>
        <taxon>Bacteria</taxon>
        <taxon>Pseudomonadati</taxon>
        <taxon>Bacteroidota</taxon>
        <taxon>Bacteroidia</taxon>
        <taxon>Bacteroidales</taxon>
        <taxon>Prevotellaceae</taxon>
        <taxon>Segatella</taxon>
    </lineage>
</organism>
<dbReference type="EMBL" id="AWEY01000007">
    <property type="protein sequence ID" value="ERK40142.1"/>
    <property type="molecule type" value="Genomic_DNA"/>
</dbReference>
<protein>
    <submittedName>
        <fullName evidence="1">Uncharacterized protein</fullName>
    </submittedName>
</protein>
<dbReference type="RefSeq" id="WP_021588640.1">
    <property type="nucleotide sequence ID" value="NZ_AWEY01000007.1"/>
</dbReference>
<dbReference type="PATRIC" id="fig|1115809.3.peg.255"/>
<dbReference type="AlphaFoldDB" id="U2QMX5"/>
<comment type="caution">
    <text evidence="1">The sequence shown here is derived from an EMBL/GenBank/DDBJ whole genome shotgun (WGS) entry which is preliminary data.</text>
</comment>
<name>U2QMX5_9BACT</name>
<evidence type="ECO:0000313" key="2">
    <source>
        <dbReference type="Proteomes" id="UP000016648"/>
    </source>
</evidence>
<evidence type="ECO:0000313" key="1">
    <source>
        <dbReference type="EMBL" id="ERK40142.1"/>
    </source>
</evidence>
<accession>U2QMX5</accession>